<feature type="compositionally biased region" description="Basic and acidic residues" evidence="1">
    <location>
        <begin position="79"/>
        <end position="91"/>
    </location>
</feature>
<feature type="compositionally biased region" description="Acidic residues" evidence="1">
    <location>
        <begin position="1"/>
        <end position="19"/>
    </location>
</feature>
<organism evidence="2 3">
    <name type="scientific">Microthlaspi erraticum</name>
    <dbReference type="NCBI Taxonomy" id="1685480"/>
    <lineage>
        <taxon>Eukaryota</taxon>
        <taxon>Viridiplantae</taxon>
        <taxon>Streptophyta</taxon>
        <taxon>Embryophyta</taxon>
        <taxon>Tracheophyta</taxon>
        <taxon>Spermatophyta</taxon>
        <taxon>Magnoliopsida</taxon>
        <taxon>eudicotyledons</taxon>
        <taxon>Gunneridae</taxon>
        <taxon>Pentapetalae</taxon>
        <taxon>rosids</taxon>
        <taxon>malvids</taxon>
        <taxon>Brassicales</taxon>
        <taxon>Brassicaceae</taxon>
        <taxon>Coluteocarpeae</taxon>
        <taxon>Microthlaspi</taxon>
    </lineage>
</organism>
<name>A0A6D2I4E6_9BRAS</name>
<evidence type="ECO:0000256" key="1">
    <source>
        <dbReference type="SAM" id="MobiDB-lite"/>
    </source>
</evidence>
<proteinExistence type="predicted"/>
<accession>A0A6D2I4E6</accession>
<evidence type="ECO:0000313" key="3">
    <source>
        <dbReference type="Proteomes" id="UP000467841"/>
    </source>
</evidence>
<comment type="caution">
    <text evidence="2">The sequence shown here is derived from an EMBL/GenBank/DDBJ whole genome shotgun (WGS) entry which is preliminary data.</text>
</comment>
<protein>
    <submittedName>
        <fullName evidence="2">Uncharacterized protein</fullName>
    </submittedName>
</protein>
<dbReference type="EMBL" id="CACVBM020000643">
    <property type="protein sequence ID" value="CAA7021698.1"/>
    <property type="molecule type" value="Genomic_DNA"/>
</dbReference>
<dbReference type="Proteomes" id="UP000467841">
    <property type="component" value="Unassembled WGS sequence"/>
</dbReference>
<reference evidence="2" key="1">
    <citation type="submission" date="2020-01" db="EMBL/GenBank/DDBJ databases">
        <authorList>
            <person name="Mishra B."/>
        </authorList>
    </citation>
    <scope>NUCLEOTIDE SEQUENCE [LARGE SCALE GENOMIC DNA]</scope>
</reference>
<dbReference type="AlphaFoldDB" id="A0A6D2I4E6"/>
<keyword evidence="3" id="KW-1185">Reference proteome</keyword>
<gene>
    <name evidence="2" type="ORF">MERR_LOCUS8933</name>
</gene>
<evidence type="ECO:0000313" key="2">
    <source>
        <dbReference type="EMBL" id="CAA7021698.1"/>
    </source>
</evidence>
<sequence>MALQEEGSDETESEEEGEEVNQLVEESEQDQKFGEEGFWFFKQEEEGSMSHIPRSRSSSPLQGGSLPKSLTEPLLSSQGKEKTTHREGGRA</sequence>
<feature type="region of interest" description="Disordered" evidence="1">
    <location>
        <begin position="1"/>
        <end position="91"/>
    </location>
</feature>